<dbReference type="InterPro" id="IPR036890">
    <property type="entry name" value="HATPase_C_sf"/>
</dbReference>
<dbReference type="SUPFAM" id="SSF55874">
    <property type="entry name" value="ATPase domain of HSP90 chaperone/DNA topoisomerase II/histidine kinase"/>
    <property type="match status" value="1"/>
</dbReference>
<evidence type="ECO:0000256" key="9">
    <source>
        <dbReference type="SAM" id="Phobius"/>
    </source>
</evidence>
<dbReference type="NCBIfam" id="TIGR00229">
    <property type="entry name" value="sensory_box"/>
    <property type="match status" value="2"/>
</dbReference>
<evidence type="ECO:0000259" key="11">
    <source>
        <dbReference type="PROSITE" id="PS50112"/>
    </source>
</evidence>
<evidence type="ECO:0000256" key="6">
    <source>
        <dbReference type="ARBA" id="ARBA00022777"/>
    </source>
</evidence>
<organism evidence="13 14">
    <name type="scientific">Tumebacillus lacus</name>
    <dbReference type="NCBI Taxonomy" id="2995335"/>
    <lineage>
        <taxon>Bacteria</taxon>
        <taxon>Bacillati</taxon>
        <taxon>Bacillota</taxon>
        <taxon>Bacilli</taxon>
        <taxon>Bacillales</taxon>
        <taxon>Alicyclobacillaceae</taxon>
        <taxon>Tumebacillus</taxon>
    </lineage>
</organism>
<accession>A0ABT3X5R9</accession>
<evidence type="ECO:0000256" key="5">
    <source>
        <dbReference type="ARBA" id="ARBA00022741"/>
    </source>
</evidence>
<evidence type="ECO:0000256" key="4">
    <source>
        <dbReference type="ARBA" id="ARBA00022679"/>
    </source>
</evidence>
<reference evidence="13 14" key="1">
    <citation type="submission" date="2022-11" db="EMBL/GenBank/DDBJ databases">
        <title>Study of microbial diversity in lake waters.</title>
        <authorList>
            <person name="Zhang J."/>
        </authorList>
    </citation>
    <scope>NUCLEOTIDE SEQUENCE [LARGE SCALE GENOMIC DNA]</scope>
    <source>
        <strain evidence="13 14">DT12</strain>
    </source>
</reference>
<dbReference type="Gene3D" id="3.30.565.10">
    <property type="entry name" value="Histidine kinase-like ATPase, C-terminal domain"/>
    <property type="match status" value="1"/>
</dbReference>
<dbReference type="InterPro" id="IPR003594">
    <property type="entry name" value="HATPase_dom"/>
</dbReference>
<feature type="domain" description="PAS" evidence="11">
    <location>
        <begin position="381"/>
        <end position="428"/>
    </location>
</feature>
<keyword evidence="7 13" id="KW-0067">ATP-binding</keyword>
<dbReference type="Pfam" id="PF08448">
    <property type="entry name" value="PAS_4"/>
    <property type="match status" value="2"/>
</dbReference>
<keyword evidence="14" id="KW-1185">Reference proteome</keyword>
<evidence type="ECO:0000259" key="12">
    <source>
        <dbReference type="PROSITE" id="PS50113"/>
    </source>
</evidence>
<proteinExistence type="predicted"/>
<sequence length="737" mass="83575">MNQKFRYAMKYIVPALLILLTTYTLVQIAVSSLQEENEHKLRTLNTQLTERIKNSPSLLNALSSGDRDAAEQLVQPILDEVTLAYLDGWDSLGGSVYFPETGIVVAISPRDDAPLDLTRPTPMTQGAQTAYETGMPLYYKSSPDIRSTPVYVYSLPLQIGERQVLISITQSIHSLSQQIRSIWLTGGIVCLLSLLVITVLAMNEWRRNQRLDGELNRLMSWLHKYDAGEQDLTTDPNEFTLLKELPDAFAKTINMVQYTRRRKREVLNQLPFGIITLDANRMVRYMNPYFQKLSGFDPEEMQGWTHQEWHAHYRLMDGGTISDLFAFNRSMENVLGTLINKKGQEIPISITIRPLSGEDGESLGYLCMIHDLSDELELDRLTQKTHYIFNSIPLCMILVNRDRQIKYVNPAVCRLFGKSEHDLIEKTLDQTWGYELIGDGPSLWQHIERAMATGIRSHLPAAKCLLDEREYDFEFDLFPMLNPYTGEADGCMLLIKDNTVYREWEELSQRVDAHSHYVQMAATIAHEVRNPMTSVRGFLQLLAGQITGETQQMYLEVMQTEIDRMNSILSEYLSMARAPQMKWERISLSDLVSETFMLLEGEANYRGIHLELINTPGCEVHGLSRELKQVLINLVRNAFDAIDNSSDGRVRISLRAEAHEYRIDVADNGCGITQEQLAKIFDPFFTTKAMGTGLGLPVCKKIVESHGGSLTCESTAGEGTTFTVRLPEPCEGGEEES</sequence>
<feature type="transmembrane region" description="Helical" evidence="9">
    <location>
        <begin position="182"/>
        <end position="202"/>
    </location>
</feature>
<dbReference type="PANTHER" id="PTHR43065:SF10">
    <property type="entry name" value="PEROXIDE STRESS-ACTIVATED HISTIDINE KINASE MAK3"/>
    <property type="match status" value="1"/>
</dbReference>
<name>A0ABT3X5R9_9BACL</name>
<dbReference type="GO" id="GO:0005524">
    <property type="term" value="F:ATP binding"/>
    <property type="evidence" value="ECO:0007669"/>
    <property type="project" value="UniProtKB-KW"/>
</dbReference>
<evidence type="ECO:0000256" key="8">
    <source>
        <dbReference type="ARBA" id="ARBA00023012"/>
    </source>
</evidence>
<keyword evidence="5" id="KW-0547">Nucleotide-binding</keyword>
<keyword evidence="6" id="KW-0418">Kinase</keyword>
<dbReference type="Proteomes" id="UP001208017">
    <property type="component" value="Unassembled WGS sequence"/>
</dbReference>
<keyword evidence="9" id="KW-0812">Transmembrane</keyword>
<dbReference type="PROSITE" id="PS50113">
    <property type="entry name" value="PAC"/>
    <property type="match status" value="1"/>
</dbReference>
<dbReference type="CDD" id="cd00075">
    <property type="entry name" value="HATPase"/>
    <property type="match status" value="1"/>
</dbReference>
<dbReference type="InterPro" id="IPR036097">
    <property type="entry name" value="HisK_dim/P_sf"/>
</dbReference>
<dbReference type="SUPFAM" id="SSF47384">
    <property type="entry name" value="Homodimeric domain of signal transducing histidine kinase"/>
    <property type="match status" value="1"/>
</dbReference>
<dbReference type="InterPro" id="IPR005467">
    <property type="entry name" value="His_kinase_dom"/>
</dbReference>
<dbReference type="InterPro" id="IPR003661">
    <property type="entry name" value="HisK_dim/P_dom"/>
</dbReference>
<dbReference type="Pfam" id="PF00512">
    <property type="entry name" value="HisKA"/>
    <property type="match status" value="1"/>
</dbReference>
<dbReference type="Gene3D" id="1.10.287.130">
    <property type="match status" value="1"/>
</dbReference>
<dbReference type="PRINTS" id="PR00344">
    <property type="entry name" value="BCTRLSENSOR"/>
</dbReference>
<keyword evidence="4" id="KW-0808">Transferase</keyword>
<comment type="catalytic activity">
    <reaction evidence="1">
        <text>ATP + protein L-histidine = ADP + protein N-phospho-L-histidine.</text>
        <dbReference type="EC" id="2.7.13.3"/>
    </reaction>
</comment>
<protein>
    <recommendedName>
        <fullName evidence="2">histidine kinase</fullName>
        <ecNumber evidence="2">2.7.13.3</ecNumber>
    </recommendedName>
</protein>
<feature type="domain" description="Histidine kinase" evidence="10">
    <location>
        <begin position="523"/>
        <end position="730"/>
    </location>
</feature>
<evidence type="ECO:0000313" key="14">
    <source>
        <dbReference type="Proteomes" id="UP001208017"/>
    </source>
</evidence>
<keyword evidence="3" id="KW-0597">Phosphoprotein</keyword>
<dbReference type="CDD" id="cd00130">
    <property type="entry name" value="PAS"/>
    <property type="match status" value="2"/>
</dbReference>
<evidence type="ECO:0000256" key="2">
    <source>
        <dbReference type="ARBA" id="ARBA00012438"/>
    </source>
</evidence>
<dbReference type="InterPro" id="IPR000700">
    <property type="entry name" value="PAS-assoc_C"/>
</dbReference>
<evidence type="ECO:0000256" key="3">
    <source>
        <dbReference type="ARBA" id="ARBA00022553"/>
    </source>
</evidence>
<dbReference type="InterPro" id="IPR000014">
    <property type="entry name" value="PAS"/>
</dbReference>
<feature type="domain" description="PAS" evidence="11">
    <location>
        <begin position="259"/>
        <end position="303"/>
    </location>
</feature>
<dbReference type="SUPFAM" id="SSF55785">
    <property type="entry name" value="PYP-like sensor domain (PAS domain)"/>
    <property type="match status" value="2"/>
</dbReference>
<evidence type="ECO:0000256" key="7">
    <source>
        <dbReference type="ARBA" id="ARBA00022840"/>
    </source>
</evidence>
<evidence type="ECO:0000256" key="1">
    <source>
        <dbReference type="ARBA" id="ARBA00000085"/>
    </source>
</evidence>
<dbReference type="InterPro" id="IPR035965">
    <property type="entry name" value="PAS-like_dom_sf"/>
</dbReference>
<gene>
    <name evidence="13" type="ORF">OS242_20270</name>
</gene>
<dbReference type="RefSeq" id="WP_267153498.1">
    <property type="nucleotide sequence ID" value="NZ_JAPMLT010000017.1"/>
</dbReference>
<dbReference type="InterPro" id="IPR013656">
    <property type="entry name" value="PAS_4"/>
</dbReference>
<keyword evidence="9" id="KW-1133">Transmembrane helix</keyword>
<comment type="caution">
    <text evidence="13">The sequence shown here is derived from an EMBL/GenBank/DDBJ whole genome shotgun (WGS) entry which is preliminary data.</text>
</comment>
<dbReference type="InterPro" id="IPR004358">
    <property type="entry name" value="Sig_transdc_His_kin-like_C"/>
</dbReference>
<dbReference type="SMART" id="SM00091">
    <property type="entry name" value="PAS"/>
    <property type="match status" value="2"/>
</dbReference>
<dbReference type="SMART" id="SM00388">
    <property type="entry name" value="HisKA"/>
    <property type="match status" value="1"/>
</dbReference>
<feature type="domain" description="PAC" evidence="12">
    <location>
        <begin position="332"/>
        <end position="384"/>
    </location>
</feature>
<keyword evidence="8" id="KW-0902">Two-component regulatory system</keyword>
<dbReference type="PANTHER" id="PTHR43065">
    <property type="entry name" value="SENSOR HISTIDINE KINASE"/>
    <property type="match status" value="1"/>
</dbReference>
<dbReference type="EC" id="2.7.13.3" evidence="2"/>
<dbReference type="PROSITE" id="PS50112">
    <property type="entry name" value="PAS"/>
    <property type="match status" value="2"/>
</dbReference>
<evidence type="ECO:0000259" key="10">
    <source>
        <dbReference type="PROSITE" id="PS50109"/>
    </source>
</evidence>
<dbReference type="PROSITE" id="PS50109">
    <property type="entry name" value="HIS_KIN"/>
    <property type="match status" value="1"/>
</dbReference>
<dbReference type="Pfam" id="PF02518">
    <property type="entry name" value="HATPase_c"/>
    <property type="match status" value="1"/>
</dbReference>
<dbReference type="EMBL" id="JAPMLT010000017">
    <property type="protein sequence ID" value="MCX7572248.1"/>
    <property type="molecule type" value="Genomic_DNA"/>
</dbReference>
<dbReference type="Gene3D" id="3.30.450.20">
    <property type="entry name" value="PAS domain"/>
    <property type="match status" value="2"/>
</dbReference>
<dbReference type="SMART" id="SM00387">
    <property type="entry name" value="HATPase_c"/>
    <property type="match status" value="1"/>
</dbReference>
<dbReference type="CDD" id="cd00082">
    <property type="entry name" value="HisKA"/>
    <property type="match status" value="1"/>
</dbReference>
<evidence type="ECO:0000313" key="13">
    <source>
        <dbReference type="EMBL" id="MCX7572248.1"/>
    </source>
</evidence>
<keyword evidence="9" id="KW-0472">Membrane</keyword>